<accession>A0A9W9LER8</accession>
<evidence type="ECO:0000313" key="2">
    <source>
        <dbReference type="EMBL" id="KAJ5151430.1"/>
    </source>
</evidence>
<dbReference type="RefSeq" id="XP_056538763.1">
    <property type="nucleotide sequence ID" value="XM_056692806.1"/>
</dbReference>
<dbReference type="GeneID" id="81431982"/>
<dbReference type="Gene3D" id="3.30.710.10">
    <property type="entry name" value="Potassium Channel Kv1.1, Chain A"/>
    <property type="match status" value="1"/>
</dbReference>
<feature type="region of interest" description="Disordered" evidence="1">
    <location>
        <begin position="54"/>
        <end position="96"/>
    </location>
</feature>
<dbReference type="EMBL" id="JAPQKN010000008">
    <property type="protein sequence ID" value="KAJ5151430.1"/>
    <property type="molecule type" value="Genomic_DNA"/>
</dbReference>
<gene>
    <name evidence="2" type="ORF">N7482_010682</name>
</gene>
<dbReference type="AlphaFoldDB" id="A0A9W9LER8"/>
<organism evidence="2 3">
    <name type="scientific">Penicillium canariense</name>
    <dbReference type="NCBI Taxonomy" id="189055"/>
    <lineage>
        <taxon>Eukaryota</taxon>
        <taxon>Fungi</taxon>
        <taxon>Dikarya</taxon>
        <taxon>Ascomycota</taxon>
        <taxon>Pezizomycotina</taxon>
        <taxon>Eurotiomycetes</taxon>
        <taxon>Eurotiomycetidae</taxon>
        <taxon>Eurotiales</taxon>
        <taxon>Aspergillaceae</taxon>
        <taxon>Penicillium</taxon>
    </lineage>
</organism>
<dbReference type="OrthoDB" id="9997739at2759"/>
<protein>
    <submittedName>
        <fullName evidence="2">Uncharacterized protein</fullName>
    </submittedName>
</protein>
<reference evidence="2" key="1">
    <citation type="submission" date="2022-11" db="EMBL/GenBank/DDBJ databases">
        <authorList>
            <person name="Petersen C."/>
        </authorList>
    </citation>
    <scope>NUCLEOTIDE SEQUENCE</scope>
    <source>
        <strain evidence="2">IBT 26290</strain>
    </source>
</reference>
<dbReference type="Proteomes" id="UP001149163">
    <property type="component" value="Unassembled WGS sequence"/>
</dbReference>
<dbReference type="PANTHER" id="PTHR47843">
    <property type="entry name" value="BTB DOMAIN-CONTAINING PROTEIN-RELATED"/>
    <property type="match status" value="1"/>
</dbReference>
<reference evidence="2" key="2">
    <citation type="journal article" date="2023" name="IMA Fungus">
        <title>Comparative genomic study of the Penicillium genus elucidates a diverse pangenome and 15 lateral gene transfer events.</title>
        <authorList>
            <person name="Petersen C."/>
            <person name="Sorensen T."/>
            <person name="Nielsen M.R."/>
            <person name="Sondergaard T.E."/>
            <person name="Sorensen J.L."/>
            <person name="Fitzpatrick D.A."/>
            <person name="Frisvad J.C."/>
            <person name="Nielsen K.L."/>
        </authorList>
    </citation>
    <scope>NUCLEOTIDE SEQUENCE</scope>
    <source>
        <strain evidence="2">IBT 26290</strain>
    </source>
</reference>
<comment type="caution">
    <text evidence="2">The sequence shown here is derived from an EMBL/GenBank/DDBJ whole genome shotgun (WGS) entry which is preliminary data.</text>
</comment>
<keyword evidence="3" id="KW-1185">Reference proteome</keyword>
<dbReference type="InterPro" id="IPR011333">
    <property type="entry name" value="SKP1/BTB/POZ_sf"/>
</dbReference>
<evidence type="ECO:0000313" key="3">
    <source>
        <dbReference type="Proteomes" id="UP001149163"/>
    </source>
</evidence>
<feature type="compositionally biased region" description="Basic residues" evidence="1">
    <location>
        <begin position="55"/>
        <end position="66"/>
    </location>
</feature>
<evidence type="ECO:0000256" key="1">
    <source>
        <dbReference type="SAM" id="MobiDB-lite"/>
    </source>
</evidence>
<sequence>MNGEMIEAKTRHVDWSEVDEDTFVRLCEFAYFRNYTPPTFRLVDGMFPAEGTKLAKGKSKHKKRRLNANSDAAPKPEPEPEPQTDLAIAPDESPASKHTICNDAEIPYAERSIWTKQLRGAFDRTLIVPRRQSQSDDLGYAYTPPRNTGPWEDFNPVFIDQARLYVLADKYGIESLRRLILSKLQETLRSFKLYDAGVTGIIEFVRFVYSNTPPNHGNRMDPMRNLVTRYIVSVLGQIGKNESFQQLLADGGPFVSDFWPIIWSTDETDSGSS</sequence>
<proteinExistence type="predicted"/>
<name>A0A9W9LER8_9EURO</name>